<dbReference type="STRING" id="204669.Acid345_2063"/>
<sequence length="214" mass="25069">MNRAGGLRRGGPRLDPRRRVLIVCEGKLTEPSYFKDYLRENRNQLVMVEIVPDRGVPKSVVDYAADRKKQAEKHSRRRADPYLKFDEVWCVFDVDEHPHLPEALQQAKDNKIRVALSNPNFELWILLHFQDLFRHEHRDVIGRLCREHMPEYQKLVNFELLRAGYEDAVRRAGTLEKLQIQKGAPDGNPSTGVYKLTERIRELGKDNFLRQASR</sequence>
<protein>
    <recommendedName>
        <fullName evidence="3">RloB domain-containing protein</fullName>
    </recommendedName>
</protein>
<dbReference type="EnsemblBacteria" id="ABF41064">
    <property type="protein sequence ID" value="ABF41064"/>
    <property type="gene ID" value="Acid345_2063"/>
</dbReference>
<dbReference type="HOGENOM" id="CLU_090993_0_0_0"/>
<name>Q1IPY6_KORVE</name>
<dbReference type="Pfam" id="PF13707">
    <property type="entry name" value="RloB"/>
    <property type="match status" value="1"/>
</dbReference>
<dbReference type="Proteomes" id="UP000002432">
    <property type="component" value="Chromosome"/>
</dbReference>
<proteinExistence type="predicted"/>
<evidence type="ECO:0000313" key="1">
    <source>
        <dbReference type="EMBL" id="ABF41064.1"/>
    </source>
</evidence>
<accession>Q1IPY6</accession>
<evidence type="ECO:0008006" key="3">
    <source>
        <dbReference type="Google" id="ProtNLM"/>
    </source>
</evidence>
<dbReference type="KEGG" id="aba:Acid345_2063"/>
<evidence type="ECO:0000313" key="2">
    <source>
        <dbReference type="Proteomes" id="UP000002432"/>
    </source>
</evidence>
<keyword evidence="2" id="KW-1185">Reference proteome</keyword>
<reference evidence="1 2" key="1">
    <citation type="journal article" date="2009" name="Appl. Environ. Microbiol.">
        <title>Three genomes from the phylum Acidobacteria provide insight into the lifestyles of these microorganisms in soils.</title>
        <authorList>
            <person name="Ward N.L."/>
            <person name="Challacombe J.F."/>
            <person name="Janssen P.H."/>
            <person name="Henrissat B."/>
            <person name="Coutinho P.M."/>
            <person name="Wu M."/>
            <person name="Xie G."/>
            <person name="Haft D.H."/>
            <person name="Sait M."/>
            <person name="Badger J."/>
            <person name="Barabote R.D."/>
            <person name="Bradley B."/>
            <person name="Brettin T.S."/>
            <person name="Brinkac L.M."/>
            <person name="Bruce D."/>
            <person name="Creasy T."/>
            <person name="Daugherty S.C."/>
            <person name="Davidsen T.M."/>
            <person name="DeBoy R.T."/>
            <person name="Detter J.C."/>
            <person name="Dodson R.J."/>
            <person name="Durkin A.S."/>
            <person name="Ganapathy A."/>
            <person name="Gwinn-Giglio M."/>
            <person name="Han C.S."/>
            <person name="Khouri H."/>
            <person name="Kiss H."/>
            <person name="Kothari S.P."/>
            <person name="Madupu R."/>
            <person name="Nelson K.E."/>
            <person name="Nelson W.C."/>
            <person name="Paulsen I."/>
            <person name="Penn K."/>
            <person name="Ren Q."/>
            <person name="Rosovitz M.J."/>
            <person name="Selengut J.D."/>
            <person name="Shrivastava S."/>
            <person name="Sullivan S.A."/>
            <person name="Tapia R."/>
            <person name="Thompson L.S."/>
            <person name="Watkins K.L."/>
            <person name="Yang Q."/>
            <person name="Yu C."/>
            <person name="Zafar N."/>
            <person name="Zhou L."/>
            <person name="Kuske C.R."/>
        </authorList>
    </citation>
    <scope>NUCLEOTIDE SEQUENCE [LARGE SCALE GENOMIC DNA]</scope>
    <source>
        <strain evidence="1 2">Ellin345</strain>
    </source>
</reference>
<dbReference type="OrthoDB" id="9796523at2"/>
<dbReference type="AlphaFoldDB" id="Q1IPY6"/>
<dbReference type="eggNOG" id="ENOG5032ZS8">
    <property type="taxonomic scope" value="Bacteria"/>
</dbReference>
<dbReference type="EMBL" id="CP000360">
    <property type="protein sequence ID" value="ABF41064.1"/>
    <property type="molecule type" value="Genomic_DNA"/>
</dbReference>
<dbReference type="InterPro" id="IPR025591">
    <property type="entry name" value="RloB"/>
</dbReference>
<organism evidence="1 2">
    <name type="scientific">Koribacter versatilis (strain Ellin345)</name>
    <dbReference type="NCBI Taxonomy" id="204669"/>
    <lineage>
        <taxon>Bacteria</taxon>
        <taxon>Pseudomonadati</taxon>
        <taxon>Acidobacteriota</taxon>
        <taxon>Terriglobia</taxon>
        <taxon>Terriglobales</taxon>
        <taxon>Candidatus Korobacteraceae</taxon>
        <taxon>Candidatus Korobacter</taxon>
    </lineage>
</organism>
<gene>
    <name evidence="1" type="ordered locus">Acid345_2063</name>
</gene>